<dbReference type="EMBL" id="JANATA010000004">
    <property type="protein sequence ID" value="MCP3428057.1"/>
    <property type="molecule type" value="Genomic_DNA"/>
</dbReference>
<evidence type="ECO:0000256" key="1">
    <source>
        <dbReference type="ARBA" id="ARBA00007734"/>
    </source>
</evidence>
<feature type="signal peptide" evidence="2">
    <location>
        <begin position="1"/>
        <end position="18"/>
    </location>
</feature>
<dbReference type="PROSITE" id="PS51257">
    <property type="entry name" value="PROKAR_LIPOPROTEIN"/>
    <property type="match status" value="1"/>
</dbReference>
<dbReference type="PROSITE" id="PS00922">
    <property type="entry name" value="TRANSGLYCOSYLASE"/>
    <property type="match status" value="1"/>
</dbReference>
<evidence type="ECO:0000313" key="5">
    <source>
        <dbReference type="Proteomes" id="UP001165413"/>
    </source>
</evidence>
<dbReference type="SUPFAM" id="SSF53955">
    <property type="entry name" value="Lysozyme-like"/>
    <property type="match status" value="1"/>
</dbReference>
<dbReference type="Pfam" id="PF01464">
    <property type="entry name" value="SLT"/>
    <property type="match status" value="1"/>
</dbReference>
<dbReference type="PROSITE" id="PS51782">
    <property type="entry name" value="LYSM"/>
    <property type="match status" value="3"/>
</dbReference>
<dbReference type="SUPFAM" id="SSF54106">
    <property type="entry name" value="LysM domain"/>
    <property type="match status" value="3"/>
</dbReference>
<dbReference type="PANTHER" id="PTHR33734:SF22">
    <property type="entry name" value="MEMBRANE-BOUND LYTIC MUREIN TRANSGLYCOSYLASE D"/>
    <property type="match status" value="1"/>
</dbReference>
<reference evidence="4" key="1">
    <citation type="submission" date="2022-07" db="EMBL/GenBank/DDBJ databases">
        <title>Characterization of the Novel Bacterium Alteromonas immobilis LMIT006 and Alteromonas gregis LMIT007.</title>
        <authorList>
            <person name="Lin X."/>
        </authorList>
    </citation>
    <scope>NUCLEOTIDE SEQUENCE</scope>
    <source>
        <strain evidence="4">LMIT007</strain>
    </source>
</reference>
<feature type="chain" id="PRO_5041330841" evidence="2">
    <location>
        <begin position="19"/>
        <end position="552"/>
    </location>
</feature>
<dbReference type="RefSeq" id="WP_254099037.1">
    <property type="nucleotide sequence ID" value="NZ_JANATA010000004.1"/>
</dbReference>
<dbReference type="SMART" id="SM00257">
    <property type="entry name" value="LysM"/>
    <property type="match status" value="3"/>
</dbReference>
<gene>
    <name evidence="4" type="ORF">NLF92_03735</name>
</gene>
<dbReference type="InterPro" id="IPR008258">
    <property type="entry name" value="Transglycosylase_SLT_dom_1"/>
</dbReference>
<dbReference type="CDD" id="cd16894">
    <property type="entry name" value="MltD-like"/>
    <property type="match status" value="1"/>
</dbReference>
<feature type="domain" description="LysM" evidence="3">
    <location>
        <begin position="441"/>
        <end position="485"/>
    </location>
</feature>
<feature type="domain" description="LysM" evidence="3">
    <location>
        <begin position="367"/>
        <end position="410"/>
    </location>
</feature>
<proteinExistence type="inferred from homology"/>
<dbReference type="Gene3D" id="3.10.350.10">
    <property type="entry name" value="LysM domain"/>
    <property type="match status" value="3"/>
</dbReference>
<dbReference type="InterPro" id="IPR036779">
    <property type="entry name" value="LysM_dom_sf"/>
</dbReference>
<accession>A0AA41X1B8</accession>
<evidence type="ECO:0000259" key="3">
    <source>
        <dbReference type="PROSITE" id="PS51782"/>
    </source>
</evidence>
<evidence type="ECO:0000313" key="4">
    <source>
        <dbReference type="EMBL" id="MCP3428057.1"/>
    </source>
</evidence>
<organism evidence="4 5">
    <name type="scientific">Opacimonas viscosa</name>
    <dbReference type="NCBI Taxonomy" id="2961944"/>
    <lineage>
        <taxon>Bacteria</taxon>
        <taxon>Pseudomonadati</taxon>
        <taxon>Pseudomonadota</taxon>
        <taxon>Gammaproteobacteria</taxon>
        <taxon>Alteromonadales</taxon>
        <taxon>Alteromonadaceae</taxon>
        <taxon>Opacimonas</taxon>
    </lineage>
</organism>
<dbReference type="InterPro" id="IPR023346">
    <property type="entry name" value="Lysozyme-like_dom_sf"/>
</dbReference>
<feature type="domain" description="LysM" evidence="3">
    <location>
        <begin position="499"/>
        <end position="543"/>
    </location>
</feature>
<dbReference type="Pfam" id="PF01476">
    <property type="entry name" value="LysM"/>
    <property type="match status" value="3"/>
</dbReference>
<sequence>MRILLVFLSITFLSACNATLDDLTDVQYYKTSWQQLTDSSEKTTSSLEKQDDIPELMHPAEDITDSLSTIVLTAESSGTEQTLTKELEPVAYADLWGYLAANMTLPISQHPRLQSKKDWYLKHPQYMQRVAKRAGPFLYYIVKELEQRELPLELALLPIVESSFDPFAYSHGRAAGMWQFIPSTGKRYGMEQNWWYDGRRDVIASTQGALDYLTYLHKYFDGNWYHALAAYNSGEGRVGRAIRKNRKAGKPTDFWSLSLPKETRSYVPKLLALVEILKNTDSHAFAWPEIPNEPVIDIIDVGSQIDLALAAEFSGLTLTELHALNPGYNRWATAPNGPHRLVIPLHKSQEFTQQLAATAPEKRINWVRHKVRSGENLGLIAQNYTTSIDVIKSINELGSNTIYQGQYLLVPVALKSLDEYKLSQTQRLAKLQSRPSKSISIKHKVENGDTLWDLAKKYKVSSKAIARWNGIAPKDFIRPGQVLVIRLPKDKNSGIVRNITYTVRSGDSLARIGQKFGVKIKDIIRWNQIAGQKYLQPGQKLKLAVDVTKAQG</sequence>
<dbReference type="InterPro" id="IPR018392">
    <property type="entry name" value="LysM"/>
</dbReference>
<keyword evidence="2" id="KW-0732">Signal</keyword>
<comment type="similarity">
    <text evidence="1">Belongs to the transglycosylase Slt family.</text>
</comment>
<dbReference type="AlphaFoldDB" id="A0AA41X1B8"/>
<dbReference type="Proteomes" id="UP001165413">
    <property type="component" value="Unassembled WGS sequence"/>
</dbReference>
<dbReference type="GO" id="GO:0016020">
    <property type="term" value="C:membrane"/>
    <property type="evidence" value="ECO:0007669"/>
    <property type="project" value="InterPro"/>
</dbReference>
<comment type="caution">
    <text evidence="4">The sequence shown here is derived from an EMBL/GenBank/DDBJ whole genome shotgun (WGS) entry which is preliminary data.</text>
</comment>
<dbReference type="GO" id="GO:0008932">
    <property type="term" value="F:lytic endotransglycosylase activity"/>
    <property type="evidence" value="ECO:0007669"/>
    <property type="project" value="TreeGrafter"/>
</dbReference>
<name>A0AA41X1B8_9ALTE</name>
<evidence type="ECO:0000256" key="2">
    <source>
        <dbReference type="SAM" id="SignalP"/>
    </source>
</evidence>
<dbReference type="GO" id="GO:0000270">
    <property type="term" value="P:peptidoglycan metabolic process"/>
    <property type="evidence" value="ECO:0007669"/>
    <property type="project" value="InterPro"/>
</dbReference>
<dbReference type="CDD" id="cd00118">
    <property type="entry name" value="LysM"/>
    <property type="match status" value="3"/>
</dbReference>
<protein>
    <submittedName>
        <fullName evidence="4">LysM peptidoglycan-binding domain-containing protein</fullName>
    </submittedName>
</protein>
<dbReference type="InterPro" id="IPR000189">
    <property type="entry name" value="Transglyc_AS"/>
</dbReference>
<dbReference type="Gene3D" id="1.10.530.10">
    <property type="match status" value="1"/>
</dbReference>
<dbReference type="PANTHER" id="PTHR33734">
    <property type="entry name" value="LYSM DOMAIN-CONTAINING GPI-ANCHORED PROTEIN 2"/>
    <property type="match status" value="1"/>
</dbReference>
<dbReference type="FunFam" id="1.10.530.10:FF:000004">
    <property type="entry name" value="Membrane-bound lytic murein transglycosylase D"/>
    <property type="match status" value="1"/>
</dbReference>
<keyword evidence="5" id="KW-1185">Reference proteome</keyword>